<dbReference type="PANTHER" id="PTHR33449:SF1">
    <property type="entry name" value="NUCLEOID-ASSOCIATED PROTEIN YBAB"/>
    <property type="match status" value="1"/>
</dbReference>
<evidence type="ECO:0000256" key="2">
    <source>
        <dbReference type="HAMAP-Rule" id="MF_00274"/>
    </source>
</evidence>
<dbReference type="InterPro" id="IPR036894">
    <property type="entry name" value="YbaB-like_sf"/>
</dbReference>
<name>A0ABT0CEC8_THEVL</name>
<feature type="coiled-coil region" evidence="3">
    <location>
        <begin position="11"/>
        <end position="38"/>
    </location>
</feature>
<dbReference type="EMBL" id="JAFIRA010000046">
    <property type="protein sequence ID" value="MCJ2544077.1"/>
    <property type="molecule type" value="Genomic_DNA"/>
</dbReference>
<keyword evidence="1 2" id="KW-0238">DNA-binding</keyword>
<reference evidence="4" key="1">
    <citation type="submission" date="2021-02" db="EMBL/GenBank/DDBJ databases">
        <title>The CRISPR/cas machinery reduction and long-range gene transfer in the hot spring cyanobacterium Synechococcus.</title>
        <authorList>
            <person name="Dvorak P."/>
            <person name="Jahodarova E."/>
            <person name="Hasler P."/>
            <person name="Poulickova A."/>
        </authorList>
    </citation>
    <scope>NUCLEOTIDE SEQUENCE</scope>
    <source>
        <strain evidence="4">Rupite</strain>
    </source>
</reference>
<sequence length="111" mass="12011">MTRGFGPFGKIQEALKKAQEVRDGAQKLQKELEEMEIVGEAGNGLVKVTVNGNQEPLKVSLDPDALKEAPDVLEDLILTAMVNAYTQSAETMRKRMEELTGNISLPGLGLG</sequence>
<keyword evidence="3" id="KW-0175">Coiled coil</keyword>
<comment type="subcellular location">
    <subcellularLocation>
        <location evidence="2">Cytoplasm</location>
        <location evidence="2">Nucleoid</location>
    </subcellularLocation>
</comment>
<dbReference type="SUPFAM" id="SSF82607">
    <property type="entry name" value="YbaB-like"/>
    <property type="match status" value="1"/>
</dbReference>
<comment type="subunit">
    <text evidence="2">Homodimer.</text>
</comment>
<protein>
    <recommendedName>
        <fullName evidence="2">Nucleoid-associated protein JX360_14390</fullName>
    </recommendedName>
</protein>
<evidence type="ECO:0000313" key="5">
    <source>
        <dbReference type="Proteomes" id="UP000830835"/>
    </source>
</evidence>
<organism evidence="4 5">
    <name type="scientific">Thermostichus vulcanus str. 'Rupite'</name>
    <dbReference type="NCBI Taxonomy" id="2813851"/>
    <lineage>
        <taxon>Bacteria</taxon>
        <taxon>Bacillati</taxon>
        <taxon>Cyanobacteriota</taxon>
        <taxon>Cyanophyceae</taxon>
        <taxon>Thermostichales</taxon>
        <taxon>Thermostichaceae</taxon>
        <taxon>Thermostichus</taxon>
    </lineage>
</organism>
<evidence type="ECO:0000256" key="1">
    <source>
        <dbReference type="ARBA" id="ARBA00023125"/>
    </source>
</evidence>
<dbReference type="HAMAP" id="MF_00274">
    <property type="entry name" value="DNA_YbaB_EbfC"/>
    <property type="match status" value="1"/>
</dbReference>
<dbReference type="Pfam" id="PF02575">
    <property type="entry name" value="YbaB_DNA_bd"/>
    <property type="match status" value="1"/>
</dbReference>
<dbReference type="InterPro" id="IPR004401">
    <property type="entry name" value="YbaB/EbfC"/>
</dbReference>
<comment type="caution">
    <text evidence="4">The sequence shown here is derived from an EMBL/GenBank/DDBJ whole genome shotgun (WGS) entry which is preliminary data.</text>
</comment>
<dbReference type="PIRSF" id="PIRSF004555">
    <property type="entry name" value="UCP004555"/>
    <property type="match status" value="1"/>
</dbReference>
<evidence type="ECO:0000256" key="3">
    <source>
        <dbReference type="SAM" id="Coils"/>
    </source>
</evidence>
<dbReference type="Proteomes" id="UP000830835">
    <property type="component" value="Unassembled WGS sequence"/>
</dbReference>
<evidence type="ECO:0000313" key="4">
    <source>
        <dbReference type="EMBL" id="MCJ2544077.1"/>
    </source>
</evidence>
<dbReference type="NCBIfam" id="TIGR00103">
    <property type="entry name" value="DNA_YbaB_EbfC"/>
    <property type="match status" value="1"/>
</dbReference>
<comment type="similarity">
    <text evidence="2">Belongs to the YbaB/EbfC family.</text>
</comment>
<accession>A0ABT0CEC8</accession>
<dbReference type="PANTHER" id="PTHR33449">
    <property type="entry name" value="NUCLEOID-ASSOCIATED PROTEIN YBAB"/>
    <property type="match status" value="1"/>
</dbReference>
<keyword evidence="2" id="KW-0963">Cytoplasm</keyword>
<dbReference type="Gene3D" id="3.30.1310.10">
    <property type="entry name" value="Nucleoid-associated protein YbaB-like domain"/>
    <property type="match status" value="1"/>
</dbReference>
<keyword evidence="5" id="KW-1185">Reference proteome</keyword>
<gene>
    <name evidence="4" type="ORF">JX360_14390</name>
</gene>
<proteinExistence type="inferred from homology"/>
<comment type="function">
    <text evidence="2">Binds to DNA and alters its conformation. May be involved in regulation of gene expression, nucleoid organization and DNA protection.</text>
</comment>